<keyword evidence="7 15" id="KW-0479">Metal-binding</keyword>
<evidence type="ECO:0000256" key="7">
    <source>
        <dbReference type="ARBA" id="ARBA00022723"/>
    </source>
</evidence>
<dbReference type="GO" id="GO:0005507">
    <property type="term" value="F:copper ion binding"/>
    <property type="evidence" value="ECO:0007669"/>
    <property type="project" value="TreeGrafter"/>
</dbReference>
<keyword evidence="9 15" id="KW-0067">ATP-binding</keyword>
<dbReference type="Gene3D" id="2.70.150.10">
    <property type="entry name" value="Calcium-transporting ATPase, cytoplasmic transduction domain A"/>
    <property type="match status" value="1"/>
</dbReference>
<evidence type="ECO:0000313" key="17">
    <source>
        <dbReference type="EMBL" id="MBC2600648.1"/>
    </source>
</evidence>
<dbReference type="SUPFAM" id="SSF81653">
    <property type="entry name" value="Calcium ATPase, transduction domain A"/>
    <property type="match status" value="1"/>
</dbReference>
<dbReference type="GO" id="GO:0005886">
    <property type="term" value="C:plasma membrane"/>
    <property type="evidence" value="ECO:0007669"/>
    <property type="project" value="UniProtKB-SubCell"/>
</dbReference>
<feature type="transmembrane region" description="Helical" evidence="15">
    <location>
        <begin position="273"/>
        <end position="294"/>
    </location>
</feature>
<dbReference type="EMBL" id="JACHVA010000033">
    <property type="protein sequence ID" value="MBC2600648.1"/>
    <property type="molecule type" value="Genomic_DNA"/>
</dbReference>
<name>A0A7X1E367_9BACT</name>
<dbReference type="GO" id="GO:0016887">
    <property type="term" value="F:ATP hydrolysis activity"/>
    <property type="evidence" value="ECO:0007669"/>
    <property type="project" value="InterPro"/>
</dbReference>
<evidence type="ECO:0000256" key="6">
    <source>
        <dbReference type="ARBA" id="ARBA00022692"/>
    </source>
</evidence>
<keyword evidence="4 15" id="KW-1003">Cell membrane</keyword>
<dbReference type="PANTHER" id="PTHR43520:SF5">
    <property type="entry name" value="CATION-TRANSPORTING P-TYPE ATPASE-RELATED"/>
    <property type="match status" value="1"/>
</dbReference>
<dbReference type="RefSeq" id="WP_185691388.1">
    <property type="nucleotide sequence ID" value="NZ_JACHVA010000033.1"/>
</dbReference>
<accession>A0A7X1E367</accession>
<sequence length="652" mass="70059">MNVGCSVCAPGSPEENSESSDSIFWIRLGISLVLAGQSMVFGLAINIASPVYGSATYWTLHGALFASAMVVIALLGPRLGRESWAAFRAGKITVEALFLVTCAGALIGSLLASITGTGSVYYEVVAIVLSVYTVGKRAGTLSRNKVLQEINRYRETFESAREILEGGEVRVTRVEFLRPGARVRIDPGEAVPVDGIILEGTGYLEQSQLTGEPVPIIGRPGGPIHAGSWSVDGTFTVETRKPVGERQIDQILAWVEQARERPSRLQHWADNTIRWFFPLVLTISALTFTGWFLFGSGGWAAALFNAMAVLLVSCPCALGLATPIAIWKGLFRLSEKGLLCRHGEAFDAFARTHRIFFDKTGTLSSAHLVVRDFQTFEDSPTDPATLRNWVASAEKGQEHPIARALTGLVDEPSAEITDRHILPGKGISATVRENGRNYSLQIGTPGNQKSDAATPALPEKVILVQVDGHDAAEIRVEENLRNETEECLHGLRDRGINVDILSGDPNPRWKNISGISVQESLRPEEKRARVQESVELGEEPIFVGDGINDTPAMAAGAASVSIGEGASLPRGTSDAVLLGNDLTTLLRGIDLARRVHRGVETNVRFAVIYNIIGILLAAAGILHPIAAALLMLGSSATVSIRALLTAEFPTPK</sequence>
<evidence type="ECO:0000256" key="15">
    <source>
        <dbReference type="RuleBase" id="RU362081"/>
    </source>
</evidence>
<protein>
    <submittedName>
        <fullName evidence="17">Cation-translocating P-type ATPase</fullName>
    </submittedName>
</protein>
<feature type="transmembrane region" description="Helical" evidence="15">
    <location>
        <begin position="603"/>
        <end position="619"/>
    </location>
</feature>
<keyword evidence="3" id="KW-0813">Transport</keyword>
<evidence type="ECO:0000256" key="10">
    <source>
        <dbReference type="ARBA" id="ARBA00022842"/>
    </source>
</evidence>
<keyword evidence="6 15" id="KW-0812">Transmembrane</keyword>
<feature type="transmembrane region" description="Helical" evidence="15">
    <location>
        <begin position="300"/>
        <end position="327"/>
    </location>
</feature>
<comment type="subcellular location">
    <subcellularLocation>
        <location evidence="1">Cell membrane</location>
        <topology evidence="1">Multi-pass membrane protein</topology>
    </subcellularLocation>
</comment>
<feature type="transmembrane region" description="Helical" evidence="15">
    <location>
        <begin position="55"/>
        <end position="75"/>
    </location>
</feature>
<feature type="transmembrane region" description="Helical" evidence="15">
    <location>
        <begin position="120"/>
        <end position="135"/>
    </location>
</feature>
<keyword evidence="18" id="KW-1185">Reference proteome</keyword>
<keyword evidence="5" id="KW-0597">Phosphoprotein</keyword>
<dbReference type="Pfam" id="PF00702">
    <property type="entry name" value="Hydrolase"/>
    <property type="match status" value="1"/>
</dbReference>
<dbReference type="SUPFAM" id="SSF81665">
    <property type="entry name" value="Calcium ATPase, transmembrane domain M"/>
    <property type="match status" value="1"/>
</dbReference>
<gene>
    <name evidence="17" type="ORF">H5P30_02515</name>
</gene>
<dbReference type="Pfam" id="PF00122">
    <property type="entry name" value="E1-E2_ATPase"/>
    <property type="match status" value="1"/>
</dbReference>
<evidence type="ECO:0000256" key="8">
    <source>
        <dbReference type="ARBA" id="ARBA00022741"/>
    </source>
</evidence>
<dbReference type="InterPro" id="IPR027256">
    <property type="entry name" value="P-typ_ATPase_IB"/>
</dbReference>
<dbReference type="NCBIfam" id="TIGR01525">
    <property type="entry name" value="ATPase-IB_hvy"/>
    <property type="match status" value="1"/>
</dbReference>
<evidence type="ECO:0000256" key="14">
    <source>
        <dbReference type="ARBA" id="ARBA00023136"/>
    </source>
</evidence>
<evidence type="ECO:0000313" key="18">
    <source>
        <dbReference type="Proteomes" id="UP000525652"/>
    </source>
</evidence>
<reference evidence="17 18" key="1">
    <citation type="submission" date="2020-07" db="EMBL/GenBank/DDBJ databases">
        <authorList>
            <person name="Feng X."/>
        </authorList>
    </citation>
    <scope>NUCLEOTIDE SEQUENCE [LARGE SCALE GENOMIC DNA]</scope>
    <source>
        <strain evidence="17 18">JCM14086</strain>
    </source>
</reference>
<evidence type="ECO:0000256" key="3">
    <source>
        <dbReference type="ARBA" id="ARBA00022448"/>
    </source>
</evidence>
<dbReference type="Gene3D" id="3.40.1110.10">
    <property type="entry name" value="Calcium-transporting ATPase, cytoplasmic domain N"/>
    <property type="match status" value="1"/>
</dbReference>
<dbReference type="NCBIfam" id="TIGR01494">
    <property type="entry name" value="ATPase_P-type"/>
    <property type="match status" value="1"/>
</dbReference>
<dbReference type="AlphaFoldDB" id="A0A7X1E367"/>
<dbReference type="GO" id="GO:0055070">
    <property type="term" value="P:copper ion homeostasis"/>
    <property type="evidence" value="ECO:0007669"/>
    <property type="project" value="TreeGrafter"/>
</dbReference>
<dbReference type="InterPro" id="IPR023299">
    <property type="entry name" value="ATPase_P-typ_cyto_dom_N"/>
</dbReference>
<evidence type="ECO:0000256" key="1">
    <source>
        <dbReference type="ARBA" id="ARBA00004651"/>
    </source>
</evidence>
<proteinExistence type="inferred from homology"/>
<evidence type="ECO:0000256" key="9">
    <source>
        <dbReference type="ARBA" id="ARBA00022840"/>
    </source>
</evidence>
<dbReference type="InterPro" id="IPR008250">
    <property type="entry name" value="ATPase_P-typ_transduc_dom_A_sf"/>
</dbReference>
<dbReference type="Gene3D" id="3.40.50.1000">
    <property type="entry name" value="HAD superfamily/HAD-like"/>
    <property type="match status" value="1"/>
</dbReference>
<evidence type="ECO:0000256" key="12">
    <source>
        <dbReference type="ARBA" id="ARBA00022989"/>
    </source>
</evidence>
<keyword evidence="13" id="KW-0406">Ion transport</keyword>
<feature type="transmembrane region" description="Helical" evidence="15">
    <location>
        <begin position="96"/>
        <end position="114"/>
    </location>
</feature>
<dbReference type="GO" id="GO:0005524">
    <property type="term" value="F:ATP binding"/>
    <property type="evidence" value="ECO:0007669"/>
    <property type="project" value="UniProtKB-UniRule"/>
</dbReference>
<keyword evidence="8 15" id="KW-0547">Nucleotide-binding</keyword>
<dbReference type="GO" id="GO:0043682">
    <property type="term" value="F:P-type divalent copper transporter activity"/>
    <property type="evidence" value="ECO:0007669"/>
    <property type="project" value="TreeGrafter"/>
</dbReference>
<keyword evidence="11" id="KW-1278">Translocase</keyword>
<feature type="domain" description="P-type ATPase A" evidence="16">
    <location>
        <begin position="160"/>
        <end position="255"/>
    </location>
</feature>
<keyword evidence="14 15" id="KW-0472">Membrane</keyword>
<dbReference type="InterPro" id="IPR023214">
    <property type="entry name" value="HAD_sf"/>
</dbReference>
<dbReference type="Proteomes" id="UP000525652">
    <property type="component" value="Unassembled WGS sequence"/>
</dbReference>
<dbReference type="PRINTS" id="PR00119">
    <property type="entry name" value="CATATPASE"/>
</dbReference>
<evidence type="ECO:0000259" key="16">
    <source>
        <dbReference type="Pfam" id="PF00122"/>
    </source>
</evidence>
<evidence type="ECO:0000256" key="11">
    <source>
        <dbReference type="ARBA" id="ARBA00022967"/>
    </source>
</evidence>
<dbReference type="SUPFAM" id="SSF56784">
    <property type="entry name" value="HAD-like"/>
    <property type="match status" value="1"/>
</dbReference>
<keyword evidence="12 15" id="KW-1133">Transmembrane helix</keyword>
<keyword evidence="10" id="KW-0460">Magnesium</keyword>
<comment type="similarity">
    <text evidence="2 15">Belongs to the cation transport ATPase (P-type) (TC 3.A.3) family. Type IB subfamily.</text>
</comment>
<evidence type="ECO:0000256" key="13">
    <source>
        <dbReference type="ARBA" id="ARBA00023065"/>
    </source>
</evidence>
<dbReference type="InterPro" id="IPR059000">
    <property type="entry name" value="ATPase_P-type_domA"/>
</dbReference>
<evidence type="ECO:0000256" key="2">
    <source>
        <dbReference type="ARBA" id="ARBA00006024"/>
    </source>
</evidence>
<evidence type="ECO:0000256" key="5">
    <source>
        <dbReference type="ARBA" id="ARBA00022553"/>
    </source>
</evidence>
<organism evidence="17 18">
    <name type="scientific">Puniceicoccus vermicola</name>
    <dbReference type="NCBI Taxonomy" id="388746"/>
    <lineage>
        <taxon>Bacteria</taxon>
        <taxon>Pseudomonadati</taxon>
        <taxon>Verrucomicrobiota</taxon>
        <taxon>Opitutia</taxon>
        <taxon>Puniceicoccales</taxon>
        <taxon>Puniceicoccaceae</taxon>
        <taxon>Puniceicoccus</taxon>
    </lineage>
</organism>
<evidence type="ECO:0000256" key="4">
    <source>
        <dbReference type="ARBA" id="ARBA00022475"/>
    </source>
</evidence>
<dbReference type="PANTHER" id="PTHR43520">
    <property type="entry name" value="ATP7, ISOFORM B"/>
    <property type="match status" value="1"/>
</dbReference>
<comment type="caution">
    <text evidence="17">The sequence shown here is derived from an EMBL/GenBank/DDBJ whole genome shotgun (WGS) entry which is preliminary data.</text>
</comment>
<dbReference type="InterPro" id="IPR036412">
    <property type="entry name" value="HAD-like_sf"/>
</dbReference>
<dbReference type="InterPro" id="IPR001757">
    <property type="entry name" value="P_typ_ATPase"/>
</dbReference>
<dbReference type="InterPro" id="IPR023298">
    <property type="entry name" value="ATPase_P-typ_TM_dom_sf"/>
</dbReference>
<feature type="transmembrane region" description="Helical" evidence="15">
    <location>
        <begin position="24"/>
        <end position="49"/>
    </location>
</feature>